<comment type="caution">
    <text evidence="1">The sequence shown here is derived from an EMBL/GenBank/DDBJ whole genome shotgun (WGS) entry which is preliminary data.</text>
</comment>
<name>A0ABD7RZ36_ECTME</name>
<protein>
    <submittedName>
        <fullName evidence="1">Uncharacterized protein</fullName>
    </submittedName>
</protein>
<sequence length="108" mass="11461">MAVILVGELGMDWFANHLFANRFHGVNCIATNISAQDKYMEDLVIGLCFSGISTAGKGCIHALRTTLGGICPIQMLWQLSMSWAGVGAVLSEIAGYDARGVSPKEGEG</sequence>
<reference evidence="1 2" key="1">
    <citation type="submission" date="2019-01" db="EMBL/GenBank/DDBJ databases">
        <title>Whole genome shotgun sequencing of Pseudomonas spp. isolated by its ability to degrade furfural.</title>
        <authorList>
            <person name="Donoso R."/>
            <person name="Farkas C."/>
            <person name="Villegas P."/>
            <person name="Gonzales-Toro F."/>
            <person name="Guajardo-Parra M."/>
            <person name="Araya-Nail M."/>
            <person name="Morgante V."/>
            <person name="Perez-Pantoja D."/>
        </authorList>
    </citation>
    <scope>NUCLEOTIDE SEQUENCE [LARGE SCALE GENOMIC DNA]</scope>
    <source>
        <strain evidence="1 2">VN231</strain>
    </source>
</reference>
<evidence type="ECO:0000313" key="2">
    <source>
        <dbReference type="Proteomes" id="UP000317327"/>
    </source>
</evidence>
<dbReference type="Proteomes" id="UP000317327">
    <property type="component" value="Unassembled WGS sequence"/>
</dbReference>
<proteinExistence type="predicted"/>
<organism evidence="1 2">
    <name type="scientific">Ectopseudomonas mendocina</name>
    <name type="common">Pseudomonas mendocina</name>
    <dbReference type="NCBI Taxonomy" id="300"/>
    <lineage>
        <taxon>Bacteria</taxon>
        <taxon>Pseudomonadati</taxon>
        <taxon>Pseudomonadota</taxon>
        <taxon>Gammaproteobacteria</taxon>
        <taxon>Pseudomonadales</taxon>
        <taxon>Pseudomonadaceae</taxon>
        <taxon>Ectopseudomonas</taxon>
    </lineage>
</organism>
<accession>A0ABD7RZ36</accession>
<dbReference type="EMBL" id="SCFV01000002">
    <property type="protein sequence ID" value="TRO19974.1"/>
    <property type="molecule type" value="Genomic_DNA"/>
</dbReference>
<gene>
    <name evidence="1" type="ORF">EQ836_03580</name>
</gene>
<dbReference type="RefSeq" id="WP_143507972.1">
    <property type="nucleotide sequence ID" value="NZ_SCFW01000002.1"/>
</dbReference>
<evidence type="ECO:0000313" key="1">
    <source>
        <dbReference type="EMBL" id="TRO19974.1"/>
    </source>
</evidence>
<dbReference type="AlphaFoldDB" id="A0ABD7RZ36"/>